<keyword evidence="6 8" id="KW-0472">Membrane</keyword>
<keyword evidence="7" id="KW-0413">Isomerase</keyword>
<dbReference type="GO" id="GO:0045436">
    <property type="term" value="F:lycopene beta cyclase activity"/>
    <property type="evidence" value="ECO:0007669"/>
    <property type="project" value="UniProtKB-ARBA"/>
</dbReference>
<dbReference type="EMBL" id="RSEB01000001">
    <property type="protein sequence ID" value="RRS01286.1"/>
    <property type="molecule type" value="Genomic_DNA"/>
</dbReference>
<organism evidence="10 11">
    <name type="scientific">Glycomyces terrestris</name>
    <dbReference type="NCBI Taxonomy" id="2493553"/>
    <lineage>
        <taxon>Bacteria</taxon>
        <taxon>Bacillati</taxon>
        <taxon>Actinomycetota</taxon>
        <taxon>Actinomycetes</taxon>
        <taxon>Glycomycetales</taxon>
        <taxon>Glycomycetaceae</taxon>
        <taxon>Glycomyces</taxon>
    </lineage>
</organism>
<accession>A0A426V350</accession>
<evidence type="ECO:0000256" key="3">
    <source>
        <dbReference type="ARBA" id="ARBA00022692"/>
    </source>
</evidence>
<evidence type="ECO:0000256" key="4">
    <source>
        <dbReference type="ARBA" id="ARBA00022746"/>
    </source>
</evidence>
<comment type="caution">
    <text evidence="10">The sequence shown here is derived from an EMBL/GenBank/DDBJ whole genome shotgun (WGS) entry which is preliminary data.</text>
</comment>
<evidence type="ECO:0000313" key="11">
    <source>
        <dbReference type="Proteomes" id="UP000277256"/>
    </source>
</evidence>
<evidence type="ECO:0000256" key="7">
    <source>
        <dbReference type="ARBA" id="ARBA00023235"/>
    </source>
</evidence>
<comment type="subcellular location">
    <subcellularLocation>
        <location evidence="1">Membrane</location>
        <topology evidence="1">Multi-pass membrane protein</topology>
    </subcellularLocation>
</comment>
<reference evidence="10 11" key="1">
    <citation type="submission" date="2018-12" db="EMBL/GenBank/DDBJ databases">
        <title>Glycomyces sp. YIM 121974 draft genome.</title>
        <authorList>
            <person name="Li Q."/>
        </authorList>
    </citation>
    <scope>NUCLEOTIDE SEQUENCE [LARGE SCALE GENOMIC DNA]</scope>
    <source>
        <strain evidence="10 11">YIM 121974</strain>
    </source>
</reference>
<dbReference type="OrthoDB" id="4411839at2"/>
<evidence type="ECO:0000256" key="2">
    <source>
        <dbReference type="ARBA" id="ARBA00004829"/>
    </source>
</evidence>
<evidence type="ECO:0000259" key="9">
    <source>
        <dbReference type="Pfam" id="PF18916"/>
    </source>
</evidence>
<keyword evidence="3 8" id="KW-0812">Transmembrane</keyword>
<name>A0A426V350_9ACTN</name>
<comment type="pathway">
    <text evidence="2">Carotenoid biosynthesis.</text>
</comment>
<dbReference type="NCBIfam" id="TIGR03462">
    <property type="entry name" value="CarR_dom_SF"/>
    <property type="match status" value="1"/>
</dbReference>
<feature type="transmembrane region" description="Helical" evidence="8">
    <location>
        <begin position="78"/>
        <end position="95"/>
    </location>
</feature>
<dbReference type="Proteomes" id="UP000277256">
    <property type="component" value="Unassembled WGS sequence"/>
</dbReference>
<dbReference type="GO" id="GO:0016872">
    <property type="term" value="F:intramolecular lyase activity"/>
    <property type="evidence" value="ECO:0007669"/>
    <property type="project" value="InterPro"/>
</dbReference>
<evidence type="ECO:0000256" key="1">
    <source>
        <dbReference type="ARBA" id="ARBA00004141"/>
    </source>
</evidence>
<keyword evidence="4" id="KW-0125">Carotenoid biosynthesis</keyword>
<dbReference type="GO" id="GO:0016117">
    <property type="term" value="P:carotenoid biosynthetic process"/>
    <property type="evidence" value="ECO:0007669"/>
    <property type="project" value="UniProtKB-KW"/>
</dbReference>
<dbReference type="InterPro" id="IPR017825">
    <property type="entry name" value="Lycopene_cyclase_dom"/>
</dbReference>
<proteinExistence type="predicted"/>
<feature type="domain" description="Lycopene cyclase" evidence="9">
    <location>
        <begin position="10"/>
        <end position="92"/>
    </location>
</feature>
<keyword evidence="11" id="KW-1185">Reference proteome</keyword>
<dbReference type="AlphaFoldDB" id="A0A426V350"/>
<feature type="transmembrane region" description="Helical" evidence="8">
    <location>
        <begin position="31"/>
        <end position="58"/>
    </location>
</feature>
<dbReference type="GO" id="GO:0016020">
    <property type="term" value="C:membrane"/>
    <property type="evidence" value="ECO:0007669"/>
    <property type="project" value="UniProtKB-SubCell"/>
</dbReference>
<keyword evidence="5 8" id="KW-1133">Transmembrane helix</keyword>
<sequence>MTYALLCLPFLAAAAAVTVLSARRPRFGRRMAASAVAAAVLVLLTAAFDNLMIAAGLFTYPESHLLGVKVGQAPIEDFAYPVSAAFAVPAAFVLLPERRRP</sequence>
<protein>
    <submittedName>
        <fullName evidence="10">Lycopene cyclase domain-containing protein</fullName>
    </submittedName>
</protein>
<evidence type="ECO:0000313" key="10">
    <source>
        <dbReference type="EMBL" id="RRS01286.1"/>
    </source>
</evidence>
<dbReference type="RefSeq" id="WP_125245764.1">
    <property type="nucleotide sequence ID" value="NZ_RSEB01000001.1"/>
</dbReference>
<gene>
    <name evidence="10" type="ORF">EIW28_00435</name>
</gene>
<evidence type="ECO:0000256" key="5">
    <source>
        <dbReference type="ARBA" id="ARBA00022989"/>
    </source>
</evidence>
<evidence type="ECO:0000256" key="6">
    <source>
        <dbReference type="ARBA" id="ARBA00023136"/>
    </source>
</evidence>
<dbReference type="Pfam" id="PF18916">
    <property type="entry name" value="Lycopene_cyc"/>
    <property type="match status" value="1"/>
</dbReference>
<evidence type="ECO:0000256" key="8">
    <source>
        <dbReference type="SAM" id="Phobius"/>
    </source>
</evidence>